<dbReference type="SUPFAM" id="SSF103473">
    <property type="entry name" value="MFS general substrate transporter"/>
    <property type="match status" value="1"/>
</dbReference>
<evidence type="ECO:0000256" key="3">
    <source>
        <dbReference type="ARBA" id="ARBA00022692"/>
    </source>
</evidence>
<feature type="transmembrane region" description="Helical" evidence="7">
    <location>
        <begin position="391"/>
        <end position="409"/>
    </location>
</feature>
<proteinExistence type="inferred from homology"/>
<dbReference type="Gene3D" id="1.20.1250.20">
    <property type="entry name" value="MFS general substrate transporter like domains"/>
    <property type="match status" value="2"/>
</dbReference>
<evidence type="ECO:0000313" key="9">
    <source>
        <dbReference type="Proteomes" id="UP001369086"/>
    </source>
</evidence>
<feature type="transmembrane region" description="Helical" evidence="7">
    <location>
        <begin position="308"/>
        <end position="330"/>
    </location>
</feature>
<feature type="transmembrane region" description="Helical" evidence="7">
    <location>
        <begin position="229"/>
        <end position="248"/>
    </location>
</feature>
<evidence type="ECO:0000256" key="5">
    <source>
        <dbReference type="ARBA" id="ARBA00023136"/>
    </source>
</evidence>
<keyword evidence="5 7" id="KW-0472">Membrane</keyword>
<dbReference type="Proteomes" id="UP001369086">
    <property type="component" value="Unassembled WGS sequence"/>
</dbReference>
<keyword evidence="2" id="KW-0813">Transport</keyword>
<sequence>MEIKYPFFKNTSRTPRCLSALQFETVRASCEMAARSWLRVLLQGRKTQLLLVNMLTCGLEICMATGTTCVPPLLLEAGIEEQFMTMVLGVGPVLGLVFVPMISSASDCWTGRCGRRRPFIWLLCLGVLLSLILIPHASLLAGWLSVQSKGLEVALLITGICLLEFCGLVCFTLLEALVSDLFQDEEGCRQAFAMHSLMISLGGCVGYLLPAVDWKSIPLVPYLGGQETFIFVLLTLILLFCLLGTAFVSEEVLKSGGGGGEFSVVESRFKCQYPCPLSFRPRHLLSALRSCCSLLPRLRQLCHRVPRVIRQLFVAELCSWMALMTFILFYTDFIGEGLYKGVPNAKPGSAERLRYDEGVRMGSLGLFLQCATSAMFSLFMGRLVKKLGPRAVYLSSVAFLALATLVMSLSRSLVLITAMAGMTGYTFCTLQILPYTLASLYHSEHQVFFSQHNTRGASAKEEGGMTHKPPYINGHPGGMPGLGLSLPASPPALYVSVPGDGTAPSAGRGICLDLAILDSAFMLSQVVPSLFMGTIVHFSQCVAAYMGCASAIGLVAIYVSTKVVFEKSDLCR</sequence>
<feature type="transmembrane region" description="Helical" evidence="7">
    <location>
        <begin position="153"/>
        <end position="178"/>
    </location>
</feature>
<keyword evidence="4 7" id="KW-1133">Transmembrane helix</keyword>
<name>A0ABR0YD44_HUSHU</name>
<comment type="similarity">
    <text evidence="6">Belongs to the glycoside-pentoside-hexuronide (GPH) cation symporter transporter (TC 2.A.2) family.</text>
</comment>
<organism evidence="8 9">
    <name type="scientific">Huso huso</name>
    <name type="common">Beluga</name>
    <name type="synonym">Acipenser huso</name>
    <dbReference type="NCBI Taxonomy" id="61971"/>
    <lineage>
        <taxon>Eukaryota</taxon>
        <taxon>Metazoa</taxon>
        <taxon>Chordata</taxon>
        <taxon>Craniata</taxon>
        <taxon>Vertebrata</taxon>
        <taxon>Euteleostomi</taxon>
        <taxon>Actinopterygii</taxon>
        <taxon>Chondrostei</taxon>
        <taxon>Acipenseriformes</taxon>
        <taxon>Acipenseridae</taxon>
        <taxon>Huso</taxon>
    </lineage>
</organism>
<reference evidence="8 9" key="1">
    <citation type="submission" date="2021-05" db="EMBL/GenBank/DDBJ databases">
        <authorList>
            <person name="Zahm M."/>
            <person name="Klopp C."/>
            <person name="Cabau C."/>
            <person name="Kuhl H."/>
            <person name="Suciu R."/>
            <person name="Ciorpac M."/>
            <person name="Holostenco D."/>
            <person name="Gessner J."/>
            <person name="Wuertz S."/>
            <person name="Hohne C."/>
            <person name="Stock M."/>
            <person name="Gislard M."/>
            <person name="Lluch J."/>
            <person name="Milhes M."/>
            <person name="Lampietro C."/>
            <person name="Lopez Roques C."/>
            <person name="Donnadieu C."/>
            <person name="Du K."/>
            <person name="Schartl M."/>
            <person name="Guiguen Y."/>
        </authorList>
    </citation>
    <scope>NUCLEOTIDE SEQUENCE [LARGE SCALE GENOMIC DNA]</scope>
    <source>
        <strain evidence="8">Hh-F2</strain>
        <tissue evidence="8">Blood</tissue>
    </source>
</reference>
<evidence type="ECO:0000256" key="4">
    <source>
        <dbReference type="ARBA" id="ARBA00022989"/>
    </source>
</evidence>
<gene>
    <name evidence="8" type="ORF">HHUSO_G30722</name>
</gene>
<protein>
    <submittedName>
        <fullName evidence="8">Solute carrier family 45 member 3-like</fullName>
    </submittedName>
</protein>
<feature type="transmembrane region" description="Helical" evidence="7">
    <location>
        <begin position="361"/>
        <end position="379"/>
    </location>
</feature>
<dbReference type="EMBL" id="JAHFZB010000035">
    <property type="protein sequence ID" value="KAK6470498.1"/>
    <property type="molecule type" value="Genomic_DNA"/>
</dbReference>
<feature type="transmembrane region" description="Helical" evidence="7">
    <location>
        <begin position="86"/>
        <end position="106"/>
    </location>
</feature>
<feature type="transmembrane region" description="Helical" evidence="7">
    <location>
        <begin position="49"/>
        <end position="74"/>
    </location>
</feature>
<dbReference type="PANTHER" id="PTHR19432">
    <property type="entry name" value="SUGAR TRANSPORTER"/>
    <property type="match status" value="1"/>
</dbReference>
<feature type="transmembrane region" description="Helical" evidence="7">
    <location>
        <begin position="118"/>
        <end position="141"/>
    </location>
</feature>
<evidence type="ECO:0000256" key="6">
    <source>
        <dbReference type="ARBA" id="ARBA00038193"/>
    </source>
</evidence>
<dbReference type="Pfam" id="PF07690">
    <property type="entry name" value="MFS_1"/>
    <property type="match status" value="1"/>
</dbReference>
<feature type="transmembrane region" description="Helical" evidence="7">
    <location>
        <begin position="415"/>
        <end position="437"/>
    </location>
</feature>
<dbReference type="InterPro" id="IPR011701">
    <property type="entry name" value="MFS"/>
</dbReference>
<feature type="transmembrane region" description="Helical" evidence="7">
    <location>
        <begin position="542"/>
        <end position="565"/>
    </location>
</feature>
<feature type="transmembrane region" description="Helical" evidence="7">
    <location>
        <begin position="190"/>
        <end position="209"/>
    </location>
</feature>
<dbReference type="PANTHER" id="PTHR19432:SF37">
    <property type="entry name" value="SOLUTE CARRIER FAMILY 45 MEMBER 3"/>
    <property type="match status" value="1"/>
</dbReference>
<evidence type="ECO:0000313" key="8">
    <source>
        <dbReference type="EMBL" id="KAK6470498.1"/>
    </source>
</evidence>
<comment type="caution">
    <text evidence="8">The sequence shown here is derived from an EMBL/GenBank/DDBJ whole genome shotgun (WGS) entry which is preliminary data.</text>
</comment>
<keyword evidence="9" id="KW-1185">Reference proteome</keyword>
<evidence type="ECO:0000256" key="1">
    <source>
        <dbReference type="ARBA" id="ARBA00004141"/>
    </source>
</evidence>
<comment type="subcellular location">
    <subcellularLocation>
        <location evidence="1">Membrane</location>
        <topology evidence="1">Multi-pass membrane protein</topology>
    </subcellularLocation>
</comment>
<evidence type="ECO:0000256" key="2">
    <source>
        <dbReference type="ARBA" id="ARBA00022448"/>
    </source>
</evidence>
<keyword evidence="3 7" id="KW-0812">Transmembrane</keyword>
<accession>A0ABR0YD44</accession>
<evidence type="ECO:0000256" key="7">
    <source>
        <dbReference type="SAM" id="Phobius"/>
    </source>
</evidence>
<dbReference type="InterPro" id="IPR036259">
    <property type="entry name" value="MFS_trans_sf"/>
</dbReference>